<evidence type="ECO:0000313" key="1">
    <source>
        <dbReference type="EMBL" id="CUM76917.1"/>
    </source>
</evidence>
<organism evidence="1 2">
    <name type="scientific">Anaerostipes hadrus</name>
    <dbReference type="NCBI Taxonomy" id="649756"/>
    <lineage>
        <taxon>Bacteria</taxon>
        <taxon>Bacillati</taxon>
        <taxon>Bacillota</taxon>
        <taxon>Clostridia</taxon>
        <taxon>Lachnospirales</taxon>
        <taxon>Lachnospiraceae</taxon>
        <taxon>Anaerostipes</taxon>
    </lineage>
</organism>
<proteinExistence type="predicted"/>
<dbReference type="EMBL" id="CYXY01000002">
    <property type="protein sequence ID" value="CUM76917.1"/>
    <property type="molecule type" value="Genomic_DNA"/>
</dbReference>
<accession>A0A173RGJ5</accession>
<dbReference type="Proteomes" id="UP000095553">
    <property type="component" value="Unassembled WGS sequence"/>
</dbReference>
<sequence>MQDPVVSVFASMHEQMGLSIFSVTRRSKTMFK</sequence>
<name>A0A173RGJ5_ANAHA</name>
<dbReference type="AlphaFoldDB" id="A0A173RGJ5"/>
<evidence type="ECO:0000313" key="2">
    <source>
        <dbReference type="Proteomes" id="UP000095553"/>
    </source>
</evidence>
<gene>
    <name evidence="1" type="ORF">ERS852571_00493</name>
</gene>
<reference evidence="1 2" key="1">
    <citation type="submission" date="2015-09" db="EMBL/GenBank/DDBJ databases">
        <authorList>
            <consortium name="Pathogen Informatics"/>
        </authorList>
    </citation>
    <scope>NUCLEOTIDE SEQUENCE [LARGE SCALE GENOMIC DNA]</scope>
    <source>
        <strain evidence="1 2">2789STDY5834959</strain>
    </source>
</reference>
<protein>
    <submittedName>
        <fullName evidence="1">Uncharacterized protein</fullName>
    </submittedName>
</protein>